<dbReference type="SMART" id="SM00850">
    <property type="entry name" value="LytTR"/>
    <property type="match status" value="1"/>
</dbReference>
<dbReference type="InterPro" id="IPR007492">
    <property type="entry name" value="LytTR_DNA-bd_dom"/>
</dbReference>
<dbReference type="PROSITE" id="PS50930">
    <property type="entry name" value="HTH_LYTTR"/>
    <property type="match status" value="1"/>
</dbReference>
<evidence type="ECO:0000256" key="3">
    <source>
        <dbReference type="PROSITE-ProRule" id="PRU00169"/>
    </source>
</evidence>
<dbReference type="SUPFAM" id="SSF52172">
    <property type="entry name" value="CheY-like"/>
    <property type="match status" value="1"/>
</dbReference>
<accession>A0ABY7ADN3</accession>
<dbReference type="Pfam" id="PF00072">
    <property type="entry name" value="Response_reg"/>
    <property type="match status" value="1"/>
</dbReference>
<gene>
    <name evidence="6" type="ORF">OW255_19150</name>
</gene>
<keyword evidence="7" id="KW-1185">Reference proteome</keyword>
<dbReference type="EMBL" id="CP113524">
    <property type="protein sequence ID" value="WAJ23646.1"/>
    <property type="molecule type" value="Genomic_DNA"/>
</dbReference>
<dbReference type="SMART" id="SM00448">
    <property type="entry name" value="REC"/>
    <property type="match status" value="1"/>
</dbReference>
<dbReference type="PANTHER" id="PTHR37299">
    <property type="entry name" value="TRANSCRIPTIONAL REGULATOR-RELATED"/>
    <property type="match status" value="1"/>
</dbReference>
<evidence type="ECO:0000313" key="6">
    <source>
        <dbReference type="EMBL" id="WAJ23646.1"/>
    </source>
</evidence>
<evidence type="ECO:0000256" key="1">
    <source>
        <dbReference type="ARBA" id="ARBA00018672"/>
    </source>
</evidence>
<feature type="domain" description="HTH LytTR-type" evidence="5">
    <location>
        <begin position="129"/>
        <end position="227"/>
    </location>
</feature>
<dbReference type="PROSITE" id="PS50110">
    <property type="entry name" value="RESPONSE_REGULATORY"/>
    <property type="match status" value="1"/>
</dbReference>
<dbReference type="Gene3D" id="2.40.50.1020">
    <property type="entry name" value="LytTr DNA-binding domain"/>
    <property type="match status" value="1"/>
</dbReference>
<proteinExistence type="predicted"/>
<dbReference type="InterPro" id="IPR011006">
    <property type="entry name" value="CheY-like_superfamily"/>
</dbReference>
<dbReference type="Pfam" id="PF04397">
    <property type="entry name" value="LytTR"/>
    <property type="match status" value="1"/>
</dbReference>
<reference evidence="6" key="1">
    <citation type="submission" date="2022-11" db="EMBL/GenBank/DDBJ databases">
        <title>Lacrimispora xylanolytica sy1, complete genome.</title>
        <authorList>
            <person name="Choi S."/>
        </authorList>
    </citation>
    <scope>NUCLEOTIDE SEQUENCE</scope>
    <source>
        <strain evidence="6">Sy1</strain>
    </source>
</reference>
<dbReference type="Gene3D" id="3.40.50.2300">
    <property type="match status" value="1"/>
</dbReference>
<feature type="modified residue" description="4-aspartylphosphate" evidence="3">
    <location>
        <position position="55"/>
    </location>
</feature>
<dbReference type="GO" id="GO:0003677">
    <property type="term" value="F:DNA binding"/>
    <property type="evidence" value="ECO:0007669"/>
    <property type="project" value="UniProtKB-KW"/>
</dbReference>
<keyword evidence="3" id="KW-0597">Phosphoprotein</keyword>
<evidence type="ECO:0000259" key="4">
    <source>
        <dbReference type="PROSITE" id="PS50110"/>
    </source>
</evidence>
<evidence type="ECO:0000256" key="2">
    <source>
        <dbReference type="ARBA" id="ARBA00024867"/>
    </source>
</evidence>
<keyword evidence="6" id="KW-0238">DNA-binding</keyword>
<dbReference type="PANTHER" id="PTHR37299:SF1">
    <property type="entry name" value="STAGE 0 SPORULATION PROTEIN A HOMOLOG"/>
    <property type="match status" value="1"/>
</dbReference>
<dbReference type="Proteomes" id="UP001163115">
    <property type="component" value="Chromosome"/>
</dbReference>
<feature type="domain" description="Response regulatory" evidence="4">
    <location>
        <begin position="2"/>
        <end position="118"/>
    </location>
</feature>
<sequence>MNLFLCDDQPEFTNKFTKQLEGYFLLKKVPFQLTVFSNGEDLLNTDITPDIIFLDIKMGGISGIETARILRKKLIRSKIIFLTAYKEYVFEAFDVDASHYLIKPVNTDKLEAVLDHVIGQLRALHEEYLTIQSGSSIQRFSYSEILYLEVRNRKVTIHTRNTNLEFYQQLETLEKTLPTQFFRCHRSFIVNMDSVMRLSKTDIFLTNGECIPISKRKYYDFSIAFMKQMQKEGLT</sequence>
<organism evidence="6 7">
    <name type="scientific">Lacrimispora xylanolytica</name>
    <dbReference type="NCBI Taxonomy" id="29375"/>
    <lineage>
        <taxon>Bacteria</taxon>
        <taxon>Bacillati</taxon>
        <taxon>Bacillota</taxon>
        <taxon>Clostridia</taxon>
        <taxon>Lachnospirales</taxon>
        <taxon>Lachnospiraceae</taxon>
        <taxon>Lacrimispora</taxon>
    </lineage>
</organism>
<evidence type="ECO:0000313" key="7">
    <source>
        <dbReference type="Proteomes" id="UP001163115"/>
    </source>
</evidence>
<comment type="function">
    <text evidence="2">May play the central regulatory role in sporulation. It may be an element of the effector pathway responsible for the activation of sporulation genes in response to nutritional stress. Spo0A may act in concert with spo0H (a sigma factor) to control the expression of some genes that are critical to the sporulation process.</text>
</comment>
<dbReference type="RefSeq" id="WP_268115015.1">
    <property type="nucleotide sequence ID" value="NZ_CP113524.1"/>
</dbReference>
<name>A0ABY7ADN3_9FIRM</name>
<dbReference type="InterPro" id="IPR046947">
    <property type="entry name" value="LytR-like"/>
</dbReference>
<protein>
    <recommendedName>
        <fullName evidence="1">Stage 0 sporulation protein A homolog</fullName>
    </recommendedName>
</protein>
<evidence type="ECO:0000259" key="5">
    <source>
        <dbReference type="PROSITE" id="PS50930"/>
    </source>
</evidence>
<dbReference type="InterPro" id="IPR001789">
    <property type="entry name" value="Sig_transdc_resp-reg_receiver"/>
</dbReference>